<keyword evidence="3" id="KW-0378">Hydrolase</keyword>
<keyword evidence="2" id="KW-0472">Membrane</keyword>
<name>A0ABS6JJT5_9BACI</name>
<dbReference type="GO" id="GO:0008233">
    <property type="term" value="F:peptidase activity"/>
    <property type="evidence" value="ECO:0007669"/>
    <property type="project" value="UniProtKB-KW"/>
</dbReference>
<reference evidence="3 4" key="1">
    <citation type="submission" date="2021-06" db="EMBL/GenBank/DDBJ databases">
        <title>Bacillus sp. RD4P76, an endophyte from a halophyte.</title>
        <authorList>
            <person name="Sun J.-Q."/>
        </authorList>
    </citation>
    <scope>NUCLEOTIDE SEQUENCE [LARGE SCALE GENOMIC DNA]</scope>
    <source>
        <strain evidence="3 4">CGMCC 1.15917</strain>
    </source>
</reference>
<evidence type="ECO:0000256" key="1">
    <source>
        <dbReference type="SAM" id="MobiDB-lite"/>
    </source>
</evidence>
<dbReference type="PANTHER" id="PTHR22939">
    <property type="entry name" value="SERINE PROTEASE FAMILY S1C HTRA-RELATED"/>
    <property type="match status" value="1"/>
</dbReference>
<evidence type="ECO:0000313" key="4">
    <source>
        <dbReference type="Proteomes" id="UP000784880"/>
    </source>
</evidence>
<comment type="caution">
    <text evidence="3">The sequence shown here is derived from an EMBL/GenBank/DDBJ whole genome shotgun (WGS) entry which is preliminary data.</text>
</comment>
<organism evidence="3 4">
    <name type="scientific">Evansella tamaricis</name>
    <dbReference type="NCBI Taxonomy" id="2069301"/>
    <lineage>
        <taxon>Bacteria</taxon>
        <taxon>Bacillati</taxon>
        <taxon>Bacillota</taxon>
        <taxon>Bacilli</taxon>
        <taxon>Bacillales</taxon>
        <taxon>Bacillaceae</taxon>
        <taxon>Evansella</taxon>
    </lineage>
</organism>
<sequence length="294" mass="33612">MYCQEGIPIKNKENKDNDTTQNESDQIEQIQEDKQKLSQEELYFDGENYYTREEFFNPEEEEEATPPKKSRKWLRVIIATVVTVALLTNVLQMWPRIFNFDSIEFLQISRELSQDEDVQLYKESIVVVRAGGSKGTGFYISQDGLIITNHHVIENEPSIMVSFQEGDAYRAKMVESNEEIDIAILQIEGESPDHPTLDFDNSWETGMPVFVIGNPLFFNFIANKGNVIGMTEDRDVPFLMLDAPIYRGNSGSPVINEAGKVIAVVFATNRMEIDGEKRRVGLAVPVDYFKEYLN</sequence>
<proteinExistence type="predicted"/>
<keyword evidence="4" id="KW-1185">Reference proteome</keyword>
<evidence type="ECO:0000313" key="3">
    <source>
        <dbReference type="EMBL" id="MBU9713941.1"/>
    </source>
</evidence>
<dbReference type="Proteomes" id="UP000784880">
    <property type="component" value="Unassembled WGS sequence"/>
</dbReference>
<feature type="compositionally biased region" description="Polar residues" evidence="1">
    <location>
        <begin position="19"/>
        <end position="29"/>
    </location>
</feature>
<dbReference type="PANTHER" id="PTHR22939:SF129">
    <property type="entry name" value="SERINE PROTEASE HTRA2, MITOCHONDRIAL"/>
    <property type="match status" value="1"/>
</dbReference>
<gene>
    <name evidence="3" type="ORF">KS419_19600</name>
</gene>
<dbReference type="GO" id="GO:0006508">
    <property type="term" value="P:proteolysis"/>
    <property type="evidence" value="ECO:0007669"/>
    <property type="project" value="UniProtKB-KW"/>
</dbReference>
<dbReference type="RefSeq" id="WP_217068174.1">
    <property type="nucleotide sequence ID" value="NZ_JAHQCS010000154.1"/>
</dbReference>
<dbReference type="EMBL" id="JAHQCS010000154">
    <property type="protein sequence ID" value="MBU9713941.1"/>
    <property type="molecule type" value="Genomic_DNA"/>
</dbReference>
<accession>A0ABS6JJT5</accession>
<protein>
    <submittedName>
        <fullName evidence="3">Serine protease</fullName>
    </submittedName>
</protein>
<feature type="region of interest" description="Disordered" evidence="1">
    <location>
        <begin position="1"/>
        <end position="35"/>
    </location>
</feature>
<feature type="transmembrane region" description="Helical" evidence="2">
    <location>
        <begin position="73"/>
        <end position="94"/>
    </location>
</feature>
<evidence type="ECO:0000256" key="2">
    <source>
        <dbReference type="SAM" id="Phobius"/>
    </source>
</evidence>
<keyword evidence="2" id="KW-0812">Transmembrane</keyword>
<dbReference type="Pfam" id="PF13365">
    <property type="entry name" value="Trypsin_2"/>
    <property type="match status" value="1"/>
</dbReference>
<keyword evidence="3" id="KW-0645">Protease</keyword>
<keyword evidence="2" id="KW-1133">Transmembrane helix</keyword>